<dbReference type="EMBL" id="QQTP01000004">
    <property type="protein sequence ID" value="RDJ26009.1"/>
    <property type="molecule type" value="Genomic_DNA"/>
</dbReference>
<dbReference type="AlphaFoldDB" id="A0A370L750"/>
<organism evidence="4 5">
    <name type="scientific">Bosea caraganae</name>
    <dbReference type="NCBI Taxonomy" id="2763117"/>
    <lineage>
        <taxon>Bacteria</taxon>
        <taxon>Pseudomonadati</taxon>
        <taxon>Pseudomonadota</taxon>
        <taxon>Alphaproteobacteria</taxon>
        <taxon>Hyphomicrobiales</taxon>
        <taxon>Boseaceae</taxon>
        <taxon>Bosea</taxon>
    </lineage>
</organism>
<comment type="caution">
    <text evidence="4">The sequence shown here is derived from an EMBL/GenBank/DDBJ whole genome shotgun (WGS) entry which is preliminary data.</text>
</comment>
<dbReference type="GO" id="GO:0030975">
    <property type="term" value="F:thiamine binding"/>
    <property type="evidence" value="ECO:0007669"/>
    <property type="project" value="TreeGrafter"/>
</dbReference>
<keyword evidence="1 3" id="KW-0732">Signal</keyword>
<dbReference type="GO" id="GO:0030288">
    <property type="term" value="C:outer membrane-bounded periplasmic space"/>
    <property type="evidence" value="ECO:0007669"/>
    <property type="project" value="TreeGrafter"/>
</dbReference>
<dbReference type="OrthoDB" id="305758at2"/>
<dbReference type="Proteomes" id="UP000255207">
    <property type="component" value="Unassembled WGS sequence"/>
</dbReference>
<name>A0A370L750_9HYPH</name>
<gene>
    <name evidence="4" type="ORF">DWE98_09130</name>
</gene>
<dbReference type="GO" id="GO:0015888">
    <property type="term" value="P:thiamine transport"/>
    <property type="evidence" value="ECO:0007669"/>
    <property type="project" value="TreeGrafter"/>
</dbReference>
<evidence type="ECO:0000313" key="5">
    <source>
        <dbReference type="Proteomes" id="UP000255207"/>
    </source>
</evidence>
<accession>A0A370L750</accession>
<evidence type="ECO:0000256" key="1">
    <source>
        <dbReference type="ARBA" id="ARBA00022729"/>
    </source>
</evidence>
<dbReference type="SUPFAM" id="SSF53850">
    <property type="entry name" value="Periplasmic binding protein-like II"/>
    <property type="match status" value="1"/>
</dbReference>
<dbReference type="InterPro" id="IPR026045">
    <property type="entry name" value="Ferric-bd"/>
</dbReference>
<feature type="chain" id="PRO_5030068446" evidence="3">
    <location>
        <begin position="27"/>
        <end position="329"/>
    </location>
</feature>
<dbReference type="RefSeq" id="WP_114828899.1">
    <property type="nucleotide sequence ID" value="NZ_QQTO01000022.1"/>
</dbReference>
<evidence type="ECO:0000256" key="3">
    <source>
        <dbReference type="SAM" id="SignalP"/>
    </source>
</evidence>
<sequence length="329" mass="35058">MRSNAVIALAAAGLALGALASQPAMAVEGKLVLYTSQPNTDAQQTIDGFKAKYPNVDVSFVRDGTPRVMAKLRAEFEAGAPQADVLLIADAVTMEGLKKEDRLLAYDKADLSAYPAGIHDPQKMWFATKLITTGIVYNTKATMKPTSWLDLTKPEVKNLLAMPSPLNSGAAMIHTITLTGSLPGGWGYYEELKKNGALAAGANGDILRQVATGEKLYGMIVDFMPIREKAKGAPVEFVFPKEGVSAVSEPVAILKSTKNPEAAKAFIDFVLSKDGQELTLKQGYVAAHPAVALPAGYPARDAIKLMPFDAGKALADEAASRKRFSAIFE</sequence>
<dbReference type="GO" id="GO:0030976">
    <property type="term" value="F:thiamine pyrophosphate binding"/>
    <property type="evidence" value="ECO:0007669"/>
    <property type="project" value="TreeGrafter"/>
</dbReference>
<dbReference type="PANTHER" id="PTHR30006">
    <property type="entry name" value="THIAMINE-BINDING PERIPLASMIC PROTEIN-RELATED"/>
    <property type="match status" value="1"/>
</dbReference>
<protein>
    <submittedName>
        <fullName evidence="4">Extracellular solute-binding protein</fullName>
    </submittedName>
</protein>
<keyword evidence="2" id="KW-0574">Periplasm</keyword>
<reference evidence="5" key="1">
    <citation type="submission" date="2018-07" db="EMBL/GenBank/DDBJ databases">
        <authorList>
            <person name="Safronova V.I."/>
            <person name="Chirak E.R."/>
            <person name="Sazanova A.L."/>
        </authorList>
    </citation>
    <scope>NUCLEOTIDE SEQUENCE [LARGE SCALE GENOMIC DNA]</scope>
    <source>
        <strain evidence="5">RCAM04685</strain>
    </source>
</reference>
<dbReference type="Gene3D" id="3.40.190.10">
    <property type="entry name" value="Periplasmic binding protein-like II"/>
    <property type="match status" value="2"/>
</dbReference>
<evidence type="ECO:0000256" key="2">
    <source>
        <dbReference type="ARBA" id="ARBA00022764"/>
    </source>
</evidence>
<dbReference type="PIRSF" id="PIRSF002825">
    <property type="entry name" value="CfbpA"/>
    <property type="match status" value="1"/>
</dbReference>
<evidence type="ECO:0000313" key="4">
    <source>
        <dbReference type="EMBL" id="RDJ26009.1"/>
    </source>
</evidence>
<feature type="signal peptide" evidence="3">
    <location>
        <begin position="1"/>
        <end position="26"/>
    </location>
</feature>
<dbReference type="CDD" id="cd13547">
    <property type="entry name" value="PBP2_Fbp_like_2"/>
    <property type="match status" value="1"/>
</dbReference>
<proteinExistence type="predicted"/>
<keyword evidence="5" id="KW-1185">Reference proteome</keyword>
<dbReference type="InterPro" id="IPR006059">
    <property type="entry name" value="SBP"/>
</dbReference>
<dbReference type="PANTHER" id="PTHR30006:SF2">
    <property type="entry name" value="ABC TRANSPORTER SUBSTRATE-BINDING PROTEIN"/>
    <property type="match status" value="1"/>
</dbReference>
<dbReference type="Pfam" id="PF01547">
    <property type="entry name" value="SBP_bac_1"/>
    <property type="match status" value="1"/>
</dbReference>